<keyword evidence="5" id="KW-1185">Reference proteome</keyword>
<dbReference type="InterPro" id="IPR036709">
    <property type="entry name" value="Autotransporte_beta_dom_sf"/>
</dbReference>
<keyword evidence="1 2" id="KW-0732">Signal</keyword>
<evidence type="ECO:0000259" key="3">
    <source>
        <dbReference type="Pfam" id="PF13505"/>
    </source>
</evidence>
<dbReference type="RefSeq" id="WP_379926488.1">
    <property type="nucleotide sequence ID" value="NZ_JBHTJI010000022.1"/>
</dbReference>
<comment type="caution">
    <text evidence="4">The sequence shown here is derived from an EMBL/GenBank/DDBJ whole genome shotgun (WGS) entry which is preliminary data.</text>
</comment>
<dbReference type="EMBL" id="JBHTJI010000022">
    <property type="protein sequence ID" value="MFD0990843.1"/>
    <property type="molecule type" value="Genomic_DNA"/>
</dbReference>
<dbReference type="InterPro" id="IPR027385">
    <property type="entry name" value="Beta-barrel_OMP"/>
</dbReference>
<proteinExistence type="predicted"/>
<dbReference type="Pfam" id="PF13505">
    <property type="entry name" value="OMP_b-brl"/>
    <property type="match status" value="1"/>
</dbReference>
<name>A0ABW3JMQ1_9FLAO</name>
<organism evidence="4 5">
    <name type="scientific">Mariniflexile jejuense</name>
    <dbReference type="NCBI Taxonomy" id="1173582"/>
    <lineage>
        <taxon>Bacteria</taxon>
        <taxon>Pseudomonadati</taxon>
        <taxon>Bacteroidota</taxon>
        <taxon>Flavobacteriia</taxon>
        <taxon>Flavobacteriales</taxon>
        <taxon>Flavobacteriaceae</taxon>
        <taxon>Mariniflexile</taxon>
    </lineage>
</organism>
<evidence type="ECO:0000256" key="1">
    <source>
        <dbReference type="ARBA" id="ARBA00022729"/>
    </source>
</evidence>
<accession>A0ABW3JMQ1</accession>
<evidence type="ECO:0000313" key="5">
    <source>
        <dbReference type="Proteomes" id="UP001597061"/>
    </source>
</evidence>
<sequence length="215" mass="23910">MKTHLIIALVLVSTFTFAQNSEESFKISKNQWIVGGVVSFNSQQFEDDYELYSSNIKRNSFSIKPDLGYVINDNLIIGVMPGFNIYNSKTINPSNSNEFKSLGYSITPYVRKYVSIGKNFAFNLQGEVSYAFLNEDQYADNSSNATKGSEKSFFIGLRPGLTYGLSQKVLINTNIGAIGYSHLKRDYEIGSDSKGNTFNVGLGTSNLYFGVLLIL</sequence>
<dbReference type="SUPFAM" id="SSF103515">
    <property type="entry name" value="Autotransporter"/>
    <property type="match status" value="1"/>
</dbReference>
<feature type="signal peptide" evidence="2">
    <location>
        <begin position="1"/>
        <end position="18"/>
    </location>
</feature>
<dbReference type="Proteomes" id="UP001597061">
    <property type="component" value="Unassembled WGS sequence"/>
</dbReference>
<feature type="chain" id="PRO_5047344141" evidence="2">
    <location>
        <begin position="19"/>
        <end position="215"/>
    </location>
</feature>
<reference evidence="5" key="1">
    <citation type="journal article" date="2019" name="Int. J. Syst. Evol. Microbiol.">
        <title>The Global Catalogue of Microorganisms (GCM) 10K type strain sequencing project: providing services to taxonomists for standard genome sequencing and annotation.</title>
        <authorList>
            <consortium name="The Broad Institute Genomics Platform"/>
            <consortium name="The Broad Institute Genome Sequencing Center for Infectious Disease"/>
            <person name="Wu L."/>
            <person name="Ma J."/>
        </authorList>
    </citation>
    <scope>NUCLEOTIDE SEQUENCE [LARGE SCALE GENOMIC DNA]</scope>
    <source>
        <strain evidence="5">CCUG 62414</strain>
    </source>
</reference>
<evidence type="ECO:0000256" key="2">
    <source>
        <dbReference type="SAM" id="SignalP"/>
    </source>
</evidence>
<feature type="domain" description="Outer membrane protein beta-barrel" evidence="3">
    <location>
        <begin position="8"/>
        <end position="203"/>
    </location>
</feature>
<gene>
    <name evidence="4" type="ORF">ACFQ1R_12110</name>
</gene>
<evidence type="ECO:0000313" key="4">
    <source>
        <dbReference type="EMBL" id="MFD0990843.1"/>
    </source>
</evidence>
<protein>
    <submittedName>
        <fullName evidence="4">Outer membrane beta-barrel protein</fullName>
    </submittedName>
</protein>